<sequence length="84" mass="9512">MMMSMFSSFEALFADSIGRKMYFTTPTDQPKADKVSSVEVNKKDTDKNSSPPANVKKPPQQQRLRPRFALELDGVHCFETILPC</sequence>
<reference evidence="3" key="1">
    <citation type="submission" date="2013-09" db="EMBL/GenBank/DDBJ databases">
        <title>Corchorus olitorius genome sequencing.</title>
        <authorList>
            <person name="Alam M."/>
            <person name="Haque M.S."/>
            <person name="Islam M.S."/>
            <person name="Emdad E.M."/>
            <person name="Islam M.M."/>
            <person name="Ahmed B."/>
            <person name="Halim A."/>
            <person name="Hossen Q.M.M."/>
            <person name="Hossain M.Z."/>
            <person name="Ahmed R."/>
            <person name="Khan M.M."/>
            <person name="Islam R."/>
            <person name="Rashid M.M."/>
            <person name="Khan S.A."/>
            <person name="Rahman M.S."/>
            <person name="Alam M."/>
            <person name="Yahiya A.S."/>
            <person name="Khan M.S."/>
            <person name="Azam M.S."/>
            <person name="Haque T."/>
            <person name="Lashkar M.Z.H."/>
            <person name="Akhand A.I."/>
            <person name="Morshed G."/>
            <person name="Roy S."/>
            <person name="Uddin K.S."/>
            <person name="Rabeya T."/>
            <person name="Hossain A.S."/>
            <person name="Chowdhury A."/>
            <person name="Snigdha A.R."/>
            <person name="Mortoza M.S."/>
            <person name="Matin S.A."/>
            <person name="Hoque S.M.E."/>
            <person name="Islam M.K."/>
            <person name="Roy D.K."/>
            <person name="Haider R."/>
            <person name="Moosa M.M."/>
            <person name="Elias S.M."/>
            <person name="Hasan A.M."/>
            <person name="Jahan S."/>
            <person name="Shafiuddin M."/>
            <person name="Mahmood N."/>
            <person name="Shommy N.S."/>
        </authorList>
    </citation>
    <scope>NUCLEOTIDE SEQUENCE [LARGE SCALE GENOMIC DNA]</scope>
    <source>
        <strain evidence="3">cv. O-4</strain>
    </source>
</reference>
<feature type="region of interest" description="Disordered" evidence="1">
    <location>
        <begin position="24"/>
        <end position="64"/>
    </location>
</feature>
<comment type="caution">
    <text evidence="2">The sequence shown here is derived from an EMBL/GenBank/DDBJ whole genome shotgun (WGS) entry which is preliminary data.</text>
</comment>
<keyword evidence="3" id="KW-1185">Reference proteome</keyword>
<proteinExistence type="predicted"/>
<accession>A0A1R3JSH2</accession>
<dbReference type="OrthoDB" id="751010at2759"/>
<feature type="compositionally biased region" description="Basic and acidic residues" evidence="1">
    <location>
        <begin position="30"/>
        <end position="47"/>
    </location>
</feature>
<evidence type="ECO:0000313" key="2">
    <source>
        <dbReference type="EMBL" id="OMO97786.1"/>
    </source>
</evidence>
<dbReference type="EMBL" id="AWUE01015415">
    <property type="protein sequence ID" value="OMO97786.1"/>
    <property type="molecule type" value="Genomic_DNA"/>
</dbReference>
<dbReference type="PANTHER" id="PTHR33641:SF16">
    <property type="entry name" value="AVR9_CF-9 RAPIDLY ELICITED PROTEIN"/>
    <property type="match status" value="1"/>
</dbReference>
<evidence type="ECO:0000313" key="3">
    <source>
        <dbReference type="Proteomes" id="UP000187203"/>
    </source>
</evidence>
<dbReference type="PANTHER" id="PTHR33641">
    <property type="entry name" value="OS06G0133500 PROTEIN"/>
    <property type="match status" value="1"/>
</dbReference>
<dbReference type="AlphaFoldDB" id="A0A1R3JSH2"/>
<protein>
    <submittedName>
        <fullName evidence="2">Uncharacterized protein</fullName>
    </submittedName>
</protein>
<name>A0A1R3JSH2_9ROSI</name>
<gene>
    <name evidence="2" type="ORF">COLO4_14365</name>
</gene>
<dbReference type="Proteomes" id="UP000187203">
    <property type="component" value="Unassembled WGS sequence"/>
</dbReference>
<organism evidence="2 3">
    <name type="scientific">Corchorus olitorius</name>
    <dbReference type="NCBI Taxonomy" id="93759"/>
    <lineage>
        <taxon>Eukaryota</taxon>
        <taxon>Viridiplantae</taxon>
        <taxon>Streptophyta</taxon>
        <taxon>Embryophyta</taxon>
        <taxon>Tracheophyta</taxon>
        <taxon>Spermatophyta</taxon>
        <taxon>Magnoliopsida</taxon>
        <taxon>eudicotyledons</taxon>
        <taxon>Gunneridae</taxon>
        <taxon>Pentapetalae</taxon>
        <taxon>rosids</taxon>
        <taxon>malvids</taxon>
        <taxon>Malvales</taxon>
        <taxon>Malvaceae</taxon>
        <taxon>Grewioideae</taxon>
        <taxon>Apeibeae</taxon>
        <taxon>Corchorus</taxon>
    </lineage>
</organism>
<evidence type="ECO:0000256" key="1">
    <source>
        <dbReference type="SAM" id="MobiDB-lite"/>
    </source>
</evidence>